<dbReference type="InterPro" id="IPR013083">
    <property type="entry name" value="Znf_RING/FYVE/PHD"/>
</dbReference>
<feature type="region of interest" description="Disordered" evidence="1">
    <location>
        <begin position="1"/>
        <end position="66"/>
    </location>
</feature>
<sequence length="301" mass="32946">MAAIMPRLPDAAQNIFQQPQSQQFRSSNPYQTQYLNRQSSPPNSGSMLKQDSPPSPSGFPSRRRGNAPLFVPAVLRPNEFPSREPHEHRSHASVDLPSSAPRSSPGSGFINLAGIGAISISRFARRSSADSNSFVESELDKKLFPPVTAEPKRSHWKPDESATVCDHPSCTKRFGYFTRRHHCRSCGNIYCDPHSSYQIPLDEDAQYNPRGQLSRACGICFDQFRVWSSTSSSKASSDTSSTRPSTRVTEAGSASTAPSSPVSTVPVPVHPYGGSKGSAPTQAPYMDVAQSVPRDWNWSTF</sequence>
<dbReference type="CDD" id="cd15760">
    <property type="entry name" value="FYVE_scVPS27p_like"/>
    <property type="match status" value="1"/>
</dbReference>
<dbReference type="VEuPathDB" id="FungiDB:M_BR32_EuGene_00005511"/>
<proteinExistence type="predicted"/>
<dbReference type="SUPFAM" id="SSF57903">
    <property type="entry name" value="FYVE/PHD zinc finger"/>
    <property type="match status" value="1"/>
</dbReference>
<name>A0A4P7N6T0_PYROR</name>
<organism evidence="2 3">
    <name type="scientific">Pyricularia oryzae</name>
    <name type="common">Rice blast fungus</name>
    <name type="synonym">Magnaporthe oryzae</name>
    <dbReference type="NCBI Taxonomy" id="318829"/>
    <lineage>
        <taxon>Eukaryota</taxon>
        <taxon>Fungi</taxon>
        <taxon>Dikarya</taxon>
        <taxon>Ascomycota</taxon>
        <taxon>Pezizomycotina</taxon>
        <taxon>Sordariomycetes</taxon>
        <taxon>Sordariomycetidae</taxon>
        <taxon>Magnaporthales</taxon>
        <taxon>Pyriculariaceae</taxon>
        <taxon>Pyricularia</taxon>
    </lineage>
</organism>
<dbReference type="AlphaFoldDB" id="A0A4P7N6T0"/>
<dbReference type="Pfam" id="PF01363">
    <property type="entry name" value="FYVE"/>
    <property type="match status" value="1"/>
</dbReference>
<dbReference type="PANTHER" id="PTHR23164">
    <property type="entry name" value="EARLY ENDOSOME ANTIGEN 1"/>
    <property type="match status" value="1"/>
</dbReference>
<dbReference type="OMA" id="LDQDANY"/>
<evidence type="ECO:0000313" key="2">
    <source>
        <dbReference type="EMBL" id="QBZ55784.1"/>
    </source>
</evidence>
<dbReference type="Gene3D" id="3.30.40.10">
    <property type="entry name" value="Zinc/RING finger domain, C3HC4 (zinc finger)"/>
    <property type="match status" value="1"/>
</dbReference>
<accession>A0A4P7N6T0</accession>
<dbReference type="SMR" id="A0A4P7N6T0"/>
<feature type="compositionally biased region" description="Low complexity" evidence="1">
    <location>
        <begin position="13"/>
        <end position="29"/>
    </location>
</feature>
<feature type="region of interest" description="Disordered" evidence="1">
    <location>
        <begin position="231"/>
        <end position="284"/>
    </location>
</feature>
<dbReference type="Proteomes" id="UP000294847">
    <property type="component" value="Chromosome 2"/>
</dbReference>
<feature type="compositionally biased region" description="Low complexity" evidence="1">
    <location>
        <begin position="231"/>
        <end position="246"/>
    </location>
</feature>
<feature type="compositionally biased region" description="Polar residues" evidence="1">
    <location>
        <begin position="30"/>
        <end position="49"/>
    </location>
</feature>
<feature type="compositionally biased region" description="Low complexity" evidence="1">
    <location>
        <begin position="253"/>
        <end position="267"/>
    </location>
</feature>
<dbReference type="EMBL" id="CP034205">
    <property type="protein sequence ID" value="QBZ55784.1"/>
    <property type="molecule type" value="Genomic_DNA"/>
</dbReference>
<gene>
    <name evidence="2" type="ORF">PoMZ_00686</name>
</gene>
<dbReference type="PROSITE" id="PS50178">
    <property type="entry name" value="ZF_FYVE"/>
    <property type="match status" value="1"/>
</dbReference>
<evidence type="ECO:0000313" key="3">
    <source>
        <dbReference type="Proteomes" id="UP000294847"/>
    </source>
</evidence>
<dbReference type="GO" id="GO:0046872">
    <property type="term" value="F:metal ion binding"/>
    <property type="evidence" value="ECO:0007669"/>
    <property type="project" value="InterPro"/>
</dbReference>
<dbReference type="InterPro" id="IPR017455">
    <property type="entry name" value="Znf_FYVE-rel"/>
</dbReference>
<feature type="region of interest" description="Disordered" evidence="1">
    <location>
        <begin position="78"/>
        <end position="105"/>
    </location>
</feature>
<dbReference type="PANTHER" id="PTHR23164:SF30">
    <property type="entry name" value="EARLY ENDOSOME ANTIGEN 1"/>
    <property type="match status" value="1"/>
</dbReference>
<protein>
    <submittedName>
        <fullName evidence="2">Uncharacterized protein</fullName>
    </submittedName>
</protein>
<dbReference type="InterPro" id="IPR011011">
    <property type="entry name" value="Znf_FYVE_PHD"/>
</dbReference>
<dbReference type="SMART" id="SM00064">
    <property type="entry name" value="FYVE"/>
    <property type="match status" value="1"/>
</dbReference>
<feature type="compositionally biased region" description="Basic and acidic residues" evidence="1">
    <location>
        <begin position="81"/>
        <end position="92"/>
    </location>
</feature>
<evidence type="ECO:0000256" key="1">
    <source>
        <dbReference type="SAM" id="MobiDB-lite"/>
    </source>
</evidence>
<dbReference type="InterPro" id="IPR000306">
    <property type="entry name" value="Znf_FYVE"/>
</dbReference>
<reference evidence="2 3" key="1">
    <citation type="journal article" date="2019" name="Mol. Biol. Evol.">
        <title>Blast fungal genomes show frequent chromosomal changes, gene gains and losses, and effector gene turnover.</title>
        <authorList>
            <person name="Gomez Luciano L.B."/>
            <person name="Jason Tsai I."/>
            <person name="Chuma I."/>
            <person name="Tosa Y."/>
            <person name="Chen Y.H."/>
            <person name="Li J.Y."/>
            <person name="Li M.Y."/>
            <person name="Jade Lu M.Y."/>
            <person name="Nakayashiki H."/>
            <person name="Li W.H."/>
        </authorList>
    </citation>
    <scope>NUCLEOTIDE SEQUENCE [LARGE SCALE GENOMIC DNA]</scope>
    <source>
        <strain evidence="2">MZ5-1-6</strain>
    </source>
</reference>